<feature type="domain" description="Laminin G" evidence="2">
    <location>
        <begin position="22"/>
        <end position="134"/>
    </location>
</feature>
<gene>
    <name evidence="3" type="ORF">DPMN_169416</name>
</gene>
<sequence>MFHCRCLDCPKGFDGPRCQMTSHSFFKGYALYAAFERCEESHTSIEFISKSPNGLIFYNGPVADLGPNEPLDFIALSLVDGYPELQVNHGSGVMTLTLDGRDQRGQRYLQKLDDGQWHVIDIVRKGKVGREWGC</sequence>
<evidence type="ECO:0000256" key="1">
    <source>
        <dbReference type="PROSITE-ProRule" id="PRU00122"/>
    </source>
</evidence>
<proteinExistence type="predicted"/>
<evidence type="ECO:0000313" key="4">
    <source>
        <dbReference type="Proteomes" id="UP000828390"/>
    </source>
</evidence>
<evidence type="ECO:0000313" key="3">
    <source>
        <dbReference type="EMBL" id="KAH3768204.1"/>
    </source>
</evidence>
<dbReference type="PANTHER" id="PTHR15036">
    <property type="entry name" value="PIKACHURIN-LIKE PROTEIN"/>
    <property type="match status" value="1"/>
</dbReference>
<name>A0A9D4DUM7_DREPO</name>
<evidence type="ECO:0000259" key="2">
    <source>
        <dbReference type="PROSITE" id="PS50025"/>
    </source>
</evidence>
<dbReference type="SUPFAM" id="SSF49899">
    <property type="entry name" value="Concanavalin A-like lectins/glucanases"/>
    <property type="match status" value="1"/>
</dbReference>
<dbReference type="Proteomes" id="UP000828390">
    <property type="component" value="Unassembled WGS sequence"/>
</dbReference>
<organism evidence="3 4">
    <name type="scientific">Dreissena polymorpha</name>
    <name type="common">Zebra mussel</name>
    <name type="synonym">Mytilus polymorpha</name>
    <dbReference type="NCBI Taxonomy" id="45954"/>
    <lineage>
        <taxon>Eukaryota</taxon>
        <taxon>Metazoa</taxon>
        <taxon>Spiralia</taxon>
        <taxon>Lophotrochozoa</taxon>
        <taxon>Mollusca</taxon>
        <taxon>Bivalvia</taxon>
        <taxon>Autobranchia</taxon>
        <taxon>Heteroconchia</taxon>
        <taxon>Euheterodonta</taxon>
        <taxon>Imparidentia</taxon>
        <taxon>Neoheterodontei</taxon>
        <taxon>Myida</taxon>
        <taxon>Dreissenoidea</taxon>
        <taxon>Dreissenidae</taxon>
        <taxon>Dreissena</taxon>
    </lineage>
</organism>
<dbReference type="CDD" id="cd00110">
    <property type="entry name" value="LamG"/>
    <property type="match status" value="1"/>
</dbReference>
<reference evidence="3" key="1">
    <citation type="journal article" date="2019" name="bioRxiv">
        <title>The Genome of the Zebra Mussel, Dreissena polymorpha: A Resource for Invasive Species Research.</title>
        <authorList>
            <person name="McCartney M.A."/>
            <person name="Auch B."/>
            <person name="Kono T."/>
            <person name="Mallez S."/>
            <person name="Zhang Y."/>
            <person name="Obille A."/>
            <person name="Becker A."/>
            <person name="Abrahante J.E."/>
            <person name="Garbe J."/>
            <person name="Badalamenti J.P."/>
            <person name="Herman A."/>
            <person name="Mangelson H."/>
            <person name="Liachko I."/>
            <person name="Sullivan S."/>
            <person name="Sone E.D."/>
            <person name="Koren S."/>
            <person name="Silverstein K.A.T."/>
            <person name="Beckman K.B."/>
            <person name="Gohl D.M."/>
        </authorList>
    </citation>
    <scope>NUCLEOTIDE SEQUENCE</scope>
    <source>
        <strain evidence="3">Duluth1</strain>
        <tissue evidence="3">Whole animal</tissue>
    </source>
</reference>
<dbReference type="InterPro" id="IPR050372">
    <property type="entry name" value="Neurexin-related_CASP"/>
</dbReference>
<keyword evidence="4" id="KW-1185">Reference proteome</keyword>
<comment type="caution">
    <text evidence="3">The sequence shown here is derived from an EMBL/GenBank/DDBJ whole genome shotgun (WGS) entry which is preliminary data.</text>
</comment>
<comment type="caution">
    <text evidence="1">Lacks conserved residue(s) required for the propagation of feature annotation.</text>
</comment>
<dbReference type="PANTHER" id="PTHR15036:SF85">
    <property type="entry name" value="SP2353, ISOFORM A"/>
    <property type="match status" value="1"/>
</dbReference>
<dbReference type="GO" id="GO:0016020">
    <property type="term" value="C:membrane"/>
    <property type="evidence" value="ECO:0007669"/>
    <property type="project" value="UniProtKB-SubCell"/>
</dbReference>
<dbReference type="InterPro" id="IPR013320">
    <property type="entry name" value="ConA-like_dom_sf"/>
</dbReference>
<reference evidence="3" key="2">
    <citation type="submission" date="2020-11" db="EMBL/GenBank/DDBJ databases">
        <authorList>
            <person name="McCartney M.A."/>
            <person name="Auch B."/>
            <person name="Kono T."/>
            <person name="Mallez S."/>
            <person name="Becker A."/>
            <person name="Gohl D.M."/>
            <person name="Silverstein K.A.T."/>
            <person name="Koren S."/>
            <person name="Bechman K.B."/>
            <person name="Herman A."/>
            <person name="Abrahante J.E."/>
            <person name="Garbe J."/>
        </authorList>
    </citation>
    <scope>NUCLEOTIDE SEQUENCE</scope>
    <source>
        <strain evidence="3">Duluth1</strain>
        <tissue evidence="3">Whole animal</tissue>
    </source>
</reference>
<dbReference type="PROSITE" id="PS50025">
    <property type="entry name" value="LAM_G_DOMAIN"/>
    <property type="match status" value="1"/>
</dbReference>
<accession>A0A9D4DUM7</accession>
<dbReference type="EMBL" id="JAIWYP010000009">
    <property type="protein sequence ID" value="KAH3768204.1"/>
    <property type="molecule type" value="Genomic_DNA"/>
</dbReference>
<dbReference type="InterPro" id="IPR001791">
    <property type="entry name" value="Laminin_G"/>
</dbReference>
<dbReference type="AlphaFoldDB" id="A0A9D4DUM7"/>
<dbReference type="Gene3D" id="2.60.120.200">
    <property type="match status" value="1"/>
</dbReference>
<dbReference type="Pfam" id="PF02210">
    <property type="entry name" value="Laminin_G_2"/>
    <property type="match status" value="1"/>
</dbReference>
<protein>
    <recommendedName>
        <fullName evidence="2">Laminin G domain-containing protein</fullName>
    </recommendedName>
</protein>